<organism evidence="4">
    <name type="scientific">uncultured virus</name>
    <dbReference type="NCBI Taxonomy" id="340016"/>
    <lineage>
        <taxon>Viruses</taxon>
        <taxon>environmental samples</taxon>
    </lineage>
</organism>
<evidence type="ECO:0000256" key="2">
    <source>
        <dbReference type="ARBA" id="ARBA00046863"/>
    </source>
</evidence>
<accession>A0A2K9LSJ6</accession>
<dbReference type="InterPro" id="IPR003383">
    <property type="entry name" value="Circovirus_capsid"/>
</dbReference>
<feature type="region of interest" description="Disordered" evidence="3">
    <location>
        <begin position="1"/>
        <end position="40"/>
    </location>
</feature>
<dbReference type="InterPro" id="IPR038652">
    <property type="entry name" value="Circovirus_capsid_sf"/>
</dbReference>
<evidence type="ECO:0000313" key="4">
    <source>
        <dbReference type="EMBL" id="AUM61843.1"/>
    </source>
</evidence>
<gene>
    <name evidence="4" type="primary">Cap</name>
</gene>
<evidence type="ECO:0000256" key="1">
    <source>
        <dbReference type="ARBA" id="ARBA00010301"/>
    </source>
</evidence>
<evidence type="ECO:0000256" key="3">
    <source>
        <dbReference type="SAM" id="MobiDB-lite"/>
    </source>
</evidence>
<comment type="similarity">
    <text evidence="1">Belongs to the circoviridae capsid protein family.</text>
</comment>
<sequence length="217" mass="25080">MARRLRRRTSYRRRRTARRTSRRNYKSIRRPKSRVKSFSIRRSTGSTQIVHAAGAGGTPYYAGLQFQLSDLTNVSEFTNLFQQYRINCVVVSLIPNYNINQIPASGTGTNIPIIGWVQDFDDGSNPTSVPELQEYQRYKERKFTGPIKIKIWPAVSSLVFSSAGVDGFAVKKKMWIRTDVTTVKHYGLKYCVYNMAANQNYVWNIRYTMYASFKETK</sequence>
<dbReference type="EMBL" id="KY487888">
    <property type="protein sequence ID" value="AUM61843.1"/>
    <property type="molecule type" value="Genomic_DNA"/>
</dbReference>
<dbReference type="Gene3D" id="2.60.120.950">
    <property type="entry name" value="Circovirus capsid protein"/>
    <property type="match status" value="1"/>
</dbReference>
<comment type="subunit">
    <text evidence="2">Homomultimer. Assembles in the nucleus, presumably in an immature form, then migrates to the cytoplasm once assembled as mature virion. Interacts with Rep; this interaction relocates Rep into the nucleus.</text>
</comment>
<protein>
    <submittedName>
        <fullName evidence="4">Capsid</fullName>
    </submittedName>
</protein>
<dbReference type="GO" id="GO:0019069">
    <property type="term" value="P:viral capsid assembly"/>
    <property type="evidence" value="ECO:0007669"/>
    <property type="project" value="InterPro"/>
</dbReference>
<dbReference type="Pfam" id="PF02443">
    <property type="entry name" value="Circo_capsid"/>
    <property type="match status" value="1"/>
</dbReference>
<feature type="compositionally biased region" description="Basic residues" evidence="3">
    <location>
        <begin position="1"/>
        <end position="35"/>
    </location>
</feature>
<proteinExistence type="inferred from homology"/>
<reference evidence="4" key="1">
    <citation type="submission" date="2017-01" db="EMBL/GenBank/DDBJ databases">
        <title>High-throughput sequencing uncovers low homogeneity in the biogeography of single-stranded DNA viruses.</title>
        <authorList>
            <person name="Pearson V.M."/>
            <person name="Rokyta D.R."/>
        </authorList>
    </citation>
    <scope>NUCLEOTIDE SEQUENCE</scope>
</reference>
<name>A0A2K9LSJ6_9VIRU</name>